<feature type="region of interest" description="Disordered" evidence="25">
    <location>
        <begin position="2681"/>
        <end position="2710"/>
    </location>
</feature>
<dbReference type="GO" id="GO:0031095">
    <property type="term" value="C:platelet dense tubular network membrane"/>
    <property type="evidence" value="ECO:0007669"/>
    <property type="project" value="UniProtKB-ARBA"/>
</dbReference>
<dbReference type="GO" id="GO:0046872">
    <property type="term" value="F:metal ion binding"/>
    <property type="evidence" value="ECO:0007669"/>
    <property type="project" value="UniProtKB-KW"/>
</dbReference>
<evidence type="ECO:0000256" key="16">
    <source>
        <dbReference type="ARBA" id="ARBA00022989"/>
    </source>
</evidence>
<keyword evidence="13" id="KW-0862">Zinc</keyword>
<dbReference type="RefSeq" id="XP_024100059.3">
    <property type="nucleotide sequence ID" value="XM_024244291.3"/>
</dbReference>
<dbReference type="GO" id="GO:0005789">
    <property type="term" value="C:endoplasmic reticulum membrane"/>
    <property type="evidence" value="ECO:0007669"/>
    <property type="project" value="UniProtKB-SubCell"/>
</dbReference>
<feature type="compositionally biased region" description="Low complexity" evidence="25">
    <location>
        <begin position="1006"/>
        <end position="1021"/>
    </location>
</feature>
<comment type="function">
    <text evidence="24">Receptor for inositol 1,4,5-trisphosphate, a second messenger that mediates the release of intracellular calcium.</text>
</comment>
<evidence type="ECO:0000256" key="8">
    <source>
        <dbReference type="ARBA" id="ARBA00022692"/>
    </source>
</evidence>
<keyword evidence="22" id="KW-0968">Cytoplasmic vesicle</keyword>
<accession>A0A8I5UEP6</accession>
<evidence type="ECO:0000256" key="18">
    <source>
        <dbReference type="ARBA" id="ARBA00023136"/>
    </source>
</evidence>
<evidence type="ECO:0000256" key="12">
    <source>
        <dbReference type="ARBA" id="ARBA00022824"/>
    </source>
</evidence>
<comment type="catalytic activity">
    <reaction evidence="23">
        <text>Ca(2+)(in) = Ca(2+)(out)</text>
        <dbReference type="Rhea" id="RHEA:29671"/>
        <dbReference type="ChEBI" id="CHEBI:29108"/>
    </reaction>
</comment>
<dbReference type="CDD" id="cd23287">
    <property type="entry name" value="beta-trefoil_MIR_ITPR1"/>
    <property type="match status" value="1"/>
</dbReference>
<dbReference type="CTD" id="3708"/>
<comment type="domain">
    <text evidence="24">The ITPR1 structure has a large solenoid CY assembly built around the central helical bundle made of the C-terminal domains from four ITPR1 subunits. The solenoid scaffold includes domains responsible for binding of ligands and regulatory proteins and is connected via an allosteric nexus at the cytosolic-membrane interface to the transmembrane channel assembly. Six transmembrane helices from each subunit form the central ion-conduction pore.</text>
</comment>
<proteinExistence type="inferred from homology"/>
<dbReference type="InterPro" id="IPR015925">
    <property type="entry name" value="Ryanodine_IP3_receptor"/>
</dbReference>
<keyword evidence="7 24" id="KW-0107">Calcium channel</keyword>
<dbReference type="GO" id="GO:0051209">
    <property type="term" value="P:release of sequestered calcium ion into cytosol"/>
    <property type="evidence" value="ECO:0007669"/>
    <property type="project" value="UniProtKB-UniRule"/>
</dbReference>
<evidence type="ECO:0000256" key="2">
    <source>
        <dbReference type="ARBA" id="ARBA00004638"/>
    </source>
</evidence>
<keyword evidence="29" id="KW-1185">Reference proteome</keyword>
<feature type="domain" description="MIR" evidence="26">
    <location>
        <begin position="112"/>
        <end position="166"/>
    </location>
</feature>
<keyword evidence="9" id="KW-0479">Metal-binding</keyword>
<dbReference type="FunFam" id="1.10.287.70:FF:000079">
    <property type="entry name" value="Inositol 1,4,5-trisphosphate receptor type 3"/>
    <property type="match status" value="1"/>
</dbReference>
<dbReference type="SUPFAM" id="SSF100909">
    <property type="entry name" value="IP3 receptor type 1 binding core, domain 2"/>
    <property type="match status" value="2"/>
</dbReference>
<dbReference type="GO" id="GO:0005220">
    <property type="term" value="F:inositol 1,4,5-trisphosphate-gated calcium channel activity"/>
    <property type="evidence" value="ECO:0007669"/>
    <property type="project" value="UniProtKB-UniRule"/>
</dbReference>
<dbReference type="PANTHER" id="PTHR45816">
    <property type="entry name" value="MIR DOMAIN-CONTAINING PROTEIN"/>
    <property type="match status" value="1"/>
</dbReference>
<evidence type="ECO:0000256" key="10">
    <source>
        <dbReference type="ARBA" id="ARBA00022737"/>
    </source>
</evidence>
<dbReference type="InterPro" id="IPR016093">
    <property type="entry name" value="MIR_motif"/>
</dbReference>
<dbReference type="Gene3D" id="1.25.10.30">
    <property type="entry name" value="IP3 receptor type 1 binding core, RIH domain"/>
    <property type="match status" value="1"/>
</dbReference>
<dbReference type="FunFam" id="1.25.10.30:FF:000001">
    <property type="entry name" value="Inositol 1,4,5-trisphosphate receptor, type 2"/>
    <property type="match status" value="1"/>
</dbReference>
<feature type="region of interest" description="Disordered" evidence="25">
    <location>
        <begin position="1006"/>
        <end position="1027"/>
    </location>
</feature>
<dbReference type="Pfam" id="PF02815">
    <property type="entry name" value="MIR"/>
    <property type="match status" value="1"/>
</dbReference>
<keyword evidence="20 24" id="KW-1071">Ligand-gated ion channel</keyword>
<dbReference type="PANTHER" id="PTHR45816:SF2">
    <property type="entry name" value="INOSITOL 1,4,5-TRISPHOSPHATE RECEPTOR"/>
    <property type="match status" value="1"/>
</dbReference>
<feature type="compositionally biased region" description="Gly residues" evidence="25">
    <location>
        <begin position="1731"/>
        <end position="1741"/>
    </location>
</feature>
<keyword evidence="11" id="KW-0547">Nucleotide-binding</keyword>
<keyword evidence="6 24" id="KW-0109">Calcium transport</keyword>
<name>A0A2J8WE37_PONAB</name>
<feature type="transmembrane region" description="Helical" evidence="24">
    <location>
        <begin position="2269"/>
        <end position="2287"/>
    </location>
</feature>
<feature type="compositionally biased region" description="Basic and acidic residues" evidence="25">
    <location>
        <begin position="1843"/>
        <end position="1857"/>
    </location>
</feature>
<keyword evidence="16 24" id="KW-1133">Transmembrane helix</keyword>
<accession>A0A2J8WE37</accession>
<dbReference type="Pfam" id="PF08454">
    <property type="entry name" value="RIH_assoc"/>
    <property type="match status" value="1"/>
</dbReference>
<dbReference type="Pfam" id="PF00520">
    <property type="entry name" value="Ion_trans"/>
    <property type="match status" value="1"/>
</dbReference>
<dbReference type="InterPro" id="IPR014821">
    <property type="entry name" value="Ins145_P3_rcpt"/>
</dbReference>
<evidence type="ECO:0000256" key="15">
    <source>
        <dbReference type="ARBA" id="ARBA00022840"/>
    </source>
</evidence>
<feature type="compositionally biased region" description="Low complexity" evidence="25">
    <location>
        <begin position="1719"/>
        <end position="1729"/>
    </location>
</feature>
<evidence type="ECO:0000256" key="7">
    <source>
        <dbReference type="ARBA" id="ARBA00022673"/>
    </source>
</evidence>
<protein>
    <recommendedName>
        <fullName evidence="24">Inositol 1,4,5-trisphosphate receptor</fullName>
    </recommendedName>
</protein>
<feature type="transmembrane region" description="Helical" evidence="24">
    <location>
        <begin position="2401"/>
        <end position="2423"/>
    </location>
</feature>
<dbReference type="InterPro" id="IPR013662">
    <property type="entry name" value="RIH_assoc-dom"/>
</dbReference>
<comment type="similarity">
    <text evidence="3 24">Belongs to the InsP3 receptor family.</text>
</comment>
<feature type="compositionally biased region" description="Basic and acidic residues" evidence="25">
    <location>
        <begin position="1150"/>
        <end position="1168"/>
    </location>
</feature>
<dbReference type="SUPFAM" id="SSF48371">
    <property type="entry name" value="ARM repeat"/>
    <property type="match status" value="1"/>
</dbReference>
<gene>
    <name evidence="28" type="primary">ITPR1</name>
    <name evidence="27" type="ORF">CR201_G0011352</name>
</gene>
<evidence type="ECO:0000256" key="13">
    <source>
        <dbReference type="ARBA" id="ARBA00022833"/>
    </source>
</evidence>
<keyword evidence="18 24" id="KW-0472">Membrane</keyword>
<evidence type="ECO:0000256" key="6">
    <source>
        <dbReference type="ARBA" id="ARBA00022568"/>
    </source>
</evidence>
<evidence type="ECO:0000256" key="1">
    <source>
        <dbReference type="ARBA" id="ARBA00004477"/>
    </source>
</evidence>
<keyword evidence="5" id="KW-0597">Phosphoprotein</keyword>
<reference evidence="28" key="3">
    <citation type="submission" date="2025-05" db="UniProtKB">
        <authorList>
            <consortium name="Ensembl"/>
        </authorList>
    </citation>
    <scope>IDENTIFICATION</scope>
</reference>
<keyword evidence="10" id="KW-0677">Repeat</keyword>
<dbReference type="PROSITE" id="PS50919">
    <property type="entry name" value="MIR"/>
    <property type="match status" value="3"/>
</dbReference>
<evidence type="ECO:0000256" key="14">
    <source>
        <dbReference type="ARBA" id="ARBA00022837"/>
    </source>
</evidence>
<evidence type="ECO:0000256" key="25">
    <source>
        <dbReference type="SAM" id="MobiDB-lite"/>
    </source>
</evidence>
<dbReference type="GeneID" id="100445922"/>
<dbReference type="GO" id="GO:0030658">
    <property type="term" value="C:transport vesicle membrane"/>
    <property type="evidence" value="ECO:0007669"/>
    <property type="project" value="UniProtKB-SubCell"/>
</dbReference>
<organism evidence="27">
    <name type="scientific">Pongo abelii</name>
    <name type="common">Sumatran orangutan</name>
    <name type="synonym">Pongo pygmaeus abelii</name>
    <dbReference type="NCBI Taxonomy" id="9601"/>
    <lineage>
        <taxon>Eukaryota</taxon>
        <taxon>Metazoa</taxon>
        <taxon>Chordata</taxon>
        <taxon>Craniata</taxon>
        <taxon>Vertebrata</taxon>
        <taxon>Euteleostomi</taxon>
        <taxon>Mammalia</taxon>
        <taxon>Eutheria</taxon>
        <taxon>Euarchontoglires</taxon>
        <taxon>Primates</taxon>
        <taxon>Haplorrhini</taxon>
        <taxon>Catarrhini</taxon>
        <taxon>Hominidae</taxon>
        <taxon>Pongo</taxon>
    </lineage>
</organism>
<feature type="region of interest" description="Disordered" evidence="25">
    <location>
        <begin position="1891"/>
        <end position="1913"/>
    </location>
</feature>
<dbReference type="GO" id="GO:0070679">
    <property type="term" value="F:inositol 1,4,5 trisphosphate binding"/>
    <property type="evidence" value="ECO:0007669"/>
    <property type="project" value="UniProtKB-UniRule"/>
</dbReference>
<dbReference type="Gene3D" id="2.80.10.50">
    <property type="match status" value="2"/>
</dbReference>
<keyword evidence="8 24" id="KW-0812">Transmembrane</keyword>
<reference evidence="27" key="2">
    <citation type="submission" date="2017-12" db="EMBL/GenBank/DDBJ databases">
        <title>High-resolution comparative analysis of great ape genomes.</title>
        <authorList>
            <person name="Pollen A."/>
            <person name="Hastie A."/>
            <person name="Hormozdiari F."/>
            <person name="Dougherty M."/>
            <person name="Liu R."/>
            <person name="Chaisson M."/>
            <person name="Hoppe E."/>
            <person name="Hill C."/>
            <person name="Pang A."/>
            <person name="Hillier L."/>
            <person name="Baker C."/>
            <person name="Armstrong J."/>
            <person name="Shendure J."/>
            <person name="Paten B."/>
            <person name="Wilson R."/>
            <person name="Chao H."/>
            <person name="Schneider V."/>
            <person name="Ventura M."/>
            <person name="Kronenberg Z."/>
            <person name="Murali S."/>
            <person name="Gordon D."/>
            <person name="Cantsilieris S."/>
            <person name="Munson K."/>
            <person name="Nelson B."/>
            <person name="Raja A."/>
            <person name="Underwood J."/>
            <person name="Diekhans M."/>
            <person name="Fiddes I."/>
            <person name="Haussler D."/>
            <person name="Eichler E."/>
        </authorList>
    </citation>
    <scope>NUCLEOTIDE SEQUENCE [LARGE SCALE GENOMIC DNA]</scope>
    <source>
        <strain evidence="27">Susie</strain>
    </source>
</reference>
<dbReference type="Proteomes" id="UP000001595">
    <property type="component" value="Chromosome 3"/>
</dbReference>
<evidence type="ECO:0000256" key="20">
    <source>
        <dbReference type="ARBA" id="ARBA00023286"/>
    </source>
</evidence>
<dbReference type="GeneTree" id="ENSGT00940000155071"/>
<dbReference type="Pfam" id="PF08709">
    <property type="entry name" value="Ins145_P3_rec"/>
    <property type="match status" value="1"/>
</dbReference>
<feature type="domain" description="MIR" evidence="26">
    <location>
        <begin position="379"/>
        <end position="435"/>
    </location>
</feature>
<dbReference type="PRINTS" id="PR00779">
    <property type="entry name" value="INSP3RECEPTR"/>
</dbReference>
<comment type="subcellular location">
    <subcellularLocation>
        <location evidence="2">Cytoplasmic vesicle</location>
        <location evidence="2">Secretory vesicle membrane</location>
        <topology evidence="2">Multi-pass membrane protein</topology>
    </subcellularLocation>
    <subcellularLocation>
        <location evidence="1 24">Endoplasmic reticulum membrane</location>
        <topology evidence="1 24">Multi-pass membrane protein</topology>
    </subcellularLocation>
</comment>
<keyword evidence="14 24" id="KW-0106">Calcium</keyword>
<dbReference type="InterPro" id="IPR005821">
    <property type="entry name" value="Ion_trans_dom"/>
</dbReference>
<keyword evidence="19 24" id="KW-0675">Receptor</keyword>
<keyword evidence="17 24" id="KW-0406">Ion transport</keyword>
<keyword evidence="15" id="KW-0067">ATP-binding</keyword>
<feature type="region of interest" description="Disordered" evidence="25">
    <location>
        <begin position="1712"/>
        <end position="1747"/>
    </location>
</feature>
<feature type="region of interest" description="Disordered" evidence="25">
    <location>
        <begin position="1842"/>
        <end position="1867"/>
    </location>
</feature>
<comment type="subunit">
    <text evidence="24">Homotetramer.</text>
</comment>
<feature type="transmembrane region" description="Helical" evidence="24">
    <location>
        <begin position="2531"/>
        <end position="2554"/>
    </location>
</feature>
<dbReference type="GO" id="GO:0001666">
    <property type="term" value="P:response to hypoxia"/>
    <property type="evidence" value="ECO:0007669"/>
    <property type="project" value="UniProtKB-ARBA"/>
</dbReference>
<sequence length="2710" mass="308680">MSDKMSSFLHIGDICSLYAEGSTNGFISTLGLVDDRCVVQPETGDLNNPPKKFRDCLFKLCPMNRYSAQKQFWKAAKPGANSTTDAVLLNKLHHAADLEKKQNETENRKLLGTVIQYGNVIQLLHLKSNKYLTVNKRLPALLEKNAMRVTLDEAGNEGSWFYIQPFYKLRSIGDSVVIGDKVVLNPVNAGQPLHASSHQLVDNPGCNEVNSVNCNTSWKIVLFMKWSDNKDDILKGGDVVRLFHAEQEKFLTCDEHRKKQHVFLRTTGRQSATSATSSKALWEVEVVQHDPCRGGAGYWNSLFRFKHLATGHYLAAEVDPDFEEECLEFQPSVDPDQDASRSRLRNAQEKMVYSLVSVPEGNDISSIFELDPTTLRGGDSLVPRNSYVRLRHLCTNTWVHSTNIPIDKEEEKPVMLKIGTSPVKEDKEAFAIVPVSPAEVRDLDFANDASKVLGSIAGKLEKGTITQNERRSVTKLLEDLVYFVTGGTNSGQDVLEVVFSKPNRERQKLMREQNILKQIFKLLQAPFTDCGDGPMLRLEELGDQRHAPFRHICRLCYRVLRHSQQDYRKNQEYIAKQFGFMQKQIGYDVLAEDTITALLHNNRKLLEKHITAAEIDTFVSLVRKNREPRFLDYLSDLCVSMNKSIPVTQELICKAVLNPTNADILIETKLVLSRFEFEGVSSTGENALEAGEDEEEVWLFWRDSNKEIRSKSVRELAQDAKEGQKEDRDVLSYYRYQLNLFARMCLDRQYLAINEISGQLDVDLILRCMSDENLPYDLRASFCRLMLHMHVDRDPQEQVTPVKYARLWSEIPSEIAIDDYDSSGASKDEIKERFAQTMEFVEEYLRDVVCQRFPFSDKEKNKLTFEVVNLARNLIYFGFYNFSDLLRLTKILLAILDCVHVTTIFPISKMAKGEENKGSNVMRSIHGVGELMTQVVLRGGGFLPMTPMAAAPEGNVKQAEPEKEDIMVMDTKLKIIEILQFILNVRLDYRISCLLCIFKREFDESNSQTSETSSGNSSQEGPSNVPGALDFEHIEEQAEGIFGGSEENTPLDLDDHGGRTFLRVLLHLTMHDYPPLVSGALQLLFRHFSQRQEVLQAFKQVQLLVTSQDVDNYKQIKQDLDQLRSIVEKSELWVYKGQGPDETMDGASGENEHKKTEEGNNKPQKHESTSSYNYRVVKEILIRLSKLCVQESASVRKSRKQQQRLLRNMGAHAVVLELLQIPYEKAEDTKMQEIMRLAHEFLQNFCAGNQQNQALLHKHINLFLNPGILEAVTMQHIFMNNFQLCSEINERVVQHFVHCIETHGRNVQYIKFLQTIVKAEGKFIKKCQDMVMAELVNSGEDVLVFYNDRASFQTLIQMMRSERDRMDENSPLMYHIHLVELLAVCTEGKNVYTEIKCNSLLPLDDIVRVVTHEDCIPEVKIAYINFLNHCYVDTEVEMKEIYTSNHMWKLFENFLVDICRACNNTSDRKHADSILEKYVTEIVMSIVTTFFSSPFSDQSTTLQTRQPVFVQLLQGVFRVYHCNWLMPSQKASVESCIRVLSDVAKSRAIAIPVDLDSQVNNLFLKSHNIVQKTAMNWRLSARNAARRDSVLAASRDYRNIIERLQDIVSALEDRLRPLVQAELSVLVDVLHRPELLFPENTDARRKCESGGFICKLIKHTKQLLEENEEKLCIKVLQTLREMMTKDRGYGEKGEALRQILVNRYYGNIRPSGRRESLTSFGNGPLSPGGPSKPGGGGGGSGSSSMSRGEMSLAEVQCHLDKEGASNLVIDLIMNASSDRVFHESILLAIALLEGGNTTIQHSFFCRLTEDKKSEKFFKVFYDRMKVAQQEIKATVTVNTSDLGNKKKDDEVDRDAPSRKKAKEPTTQITEEVRDQLLEASAATRKAFTTFRREADPDDHYQPGEGTQATADKTKDDLEMSAVITIMQPILRFLQLLCENHNRDLQNFLRCQNNKTNYNLVCETLQFLDCICGSTTGGLGLLGLYINEKNVALINQTLESLTEYCQGPCHENQNCIATHESNGIDIITALILNDINPLGKKRMDLVLELKNNASKLLLAIMESRHDSENAERILYNMRPKELVEVIKKAYMQGEVEFEDGENGEDGAASPRNVGHNIYILAHQLARHNKELQSMLKPGGQVDGDEALEFYAKHTAQIEIVRLDRTMEQIVFPVPSICEFLTKESKLRIYYTTERDEQGSKINDFFLRSEDLFNEMNWQKKLRAQPVLYWCARNMSFWSSISFNLAVLMNLLVAFFYPFKGVRGGTLEPHWSGLLWTAMLISLAIVIALPKPHGIRALIASTILRLIFSVGLQPTLFLLGAFNVCNKIIFLMSFVGNCGTFTRGYRAMVLDVEFLYHLLYLVICAMGLFVHEFFYSLLLFDLVYREETLLNVIKSVTRNGRSIILTAVLALILVYLFSIVGYLFFKDDFILEVDRLPNETAVPETGESLASEFLFSDVCRVESGENCSSPAPREELVPAEETEQDKEHTCETLLMCIVTVLSHGLRSGGGVGDVLRKPSKEEPLFAARVIYDLLFFFMVIIIVLNLIFGVIIDTFADLRSEKQKKEEILKTTCFICGLERDKFDNKTVTFEEHIKEEHNMWHYLCFIVLVKVKDSTEYTGPESYVAEMIKERNLDWFPRMRAMSLVSSDSEGEQNELRNLQEKLESTMKLVTNLSGQLSELKDQMTEQRKQKQRIGLLGHPPHMNVNPQQPA</sequence>
<evidence type="ECO:0000256" key="24">
    <source>
        <dbReference type="RuleBase" id="RU368044"/>
    </source>
</evidence>
<evidence type="ECO:0000256" key="19">
    <source>
        <dbReference type="ARBA" id="ARBA00023170"/>
    </source>
</evidence>
<feature type="domain" description="MIR" evidence="26">
    <location>
        <begin position="231"/>
        <end position="287"/>
    </location>
</feature>
<evidence type="ECO:0000256" key="21">
    <source>
        <dbReference type="ARBA" id="ARBA00023303"/>
    </source>
</evidence>
<dbReference type="GO" id="GO:0005524">
    <property type="term" value="F:ATP binding"/>
    <property type="evidence" value="ECO:0007669"/>
    <property type="project" value="UniProtKB-KW"/>
</dbReference>
<evidence type="ECO:0000256" key="22">
    <source>
        <dbReference type="ARBA" id="ARBA00023329"/>
    </source>
</evidence>
<dbReference type="EMBL" id="NDHI03003394">
    <property type="protein sequence ID" value="PNJ68025.1"/>
    <property type="molecule type" value="Genomic_DNA"/>
</dbReference>
<evidence type="ECO:0000256" key="4">
    <source>
        <dbReference type="ARBA" id="ARBA00022448"/>
    </source>
</evidence>
<evidence type="ECO:0000313" key="27">
    <source>
        <dbReference type="EMBL" id="PNJ68025.1"/>
    </source>
</evidence>
<feature type="compositionally biased region" description="Basic and acidic residues" evidence="25">
    <location>
        <begin position="1891"/>
        <end position="1901"/>
    </location>
</feature>
<evidence type="ECO:0000313" key="29">
    <source>
        <dbReference type="Proteomes" id="UP000001595"/>
    </source>
</evidence>
<keyword evidence="12 24" id="KW-0256">Endoplasmic reticulum</keyword>
<keyword evidence="21 24" id="KW-0407">Ion channel</keyword>
<feature type="transmembrane region" description="Helical" evidence="24">
    <location>
        <begin position="2356"/>
        <end position="2381"/>
    </location>
</feature>
<dbReference type="Ensembl" id="ENSPPYT00000056295.1">
    <property type="protein sequence ID" value="ENSPPYP00000043159.1"/>
    <property type="gene ID" value="ENSPPYG00000013697.3"/>
</dbReference>
<evidence type="ECO:0000256" key="11">
    <source>
        <dbReference type="ARBA" id="ARBA00022741"/>
    </source>
</evidence>
<evidence type="ECO:0000256" key="9">
    <source>
        <dbReference type="ARBA" id="ARBA00022723"/>
    </source>
</evidence>
<feature type="region of interest" description="Disordered" evidence="25">
    <location>
        <begin position="1137"/>
        <end position="1169"/>
    </location>
</feature>
<dbReference type="Pfam" id="PF01365">
    <property type="entry name" value="RYDR_ITPR"/>
    <property type="match status" value="2"/>
</dbReference>
<evidence type="ECO:0000256" key="17">
    <source>
        <dbReference type="ARBA" id="ARBA00023065"/>
    </source>
</evidence>
<evidence type="ECO:0000259" key="26">
    <source>
        <dbReference type="PROSITE" id="PS50919"/>
    </source>
</evidence>
<dbReference type="FunFam" id="2.80.10.50:FF:000002">
    <property type="entry name" value="Inositol 1,4,5-trisphosphate receptor type 2"/>
    <property type="match status" value="1"/>
</dbReference>
<feature type="transmembrane region" description="Helical" evidence="24">
    <location>
        <begin position="2235"/>
        <end position="2257"/>
    </location>
</feature>
<dbReference type="SMART" id="SM00472">
    <property type="entry name" value="MIR"/>
    <property type="match status" value="4"/>
</dbReference>
<dbReference type="InterPro" id="IPR000493">
    <property type="entry name" value="InsP3_rcpt"/>
</dbReference>
<dbReference type="InterPro" id="IPR016024">
    <property type="entry name" value="ARM-type_fold"/>
</dbReference>
<keyword evidence="4 24" id="KW-0813">Transport</keyword>
<evidence type="ECO:0000256" key="23">
    <source>
        <dbReference type="ARBA" id="ARBA00036634"/>
    </source>
</evidence>
<dbReference type="InterPro" id="IPR035910">
    <property type="entry name" value="RyR/IP3R_RIH_dom_sf"/>
</dbReference>
<dbReference type="Gene3D" id="1.10.287.70">
    <property type="match status" value="1"/>
</dbReference>
<reference evidence="28 29" key="1">
    <citation type="submission" date="2008-02" db="EMBL/GenBank/DDBJ databases">
        <title>A 6x draft sequence assembly of the Pongo pygmaeus abelii genome.</title>
        <authorList>
            <person name="Wilson R.K."/>
            <person name="Mardis E."/>
        </authorList>
    </citation>
    <scope>NUCLEOTIDE SEQUENCE [LARGE SCALE GENOMIC DNA]</scope>
</reference>
<dbReference type="InterPro" id="IPR036300">
    <property type="entry name" value="MIR_dom_sf"/>
</dbReference>
<evidence type="ECO:0000256" key="3">
    <source>
        <dbReference type="ARBA" id="ARBA00009453"/>
    </source>
</evidence>
<dbReference type="SUPFAM" id="SSF82109">
    <property type="entry name" value="MIR domain"/>
    <property type="match status" value="2"/>
</dbReference>
<dbReference type="InterPro" id="IPR000699">
    <property type="entry name" value="RIH_dom"/>
</dbReference>
<evidence type="ECO:0000256" key="5">
    <source>
        <dbReference type="ARBA" id="ARBA00022553"/>
    </source>
</evidence>
<evidence type="ECO:0000313" key="28">
    <source>
        <dbReference type="Ensembl" id="ENSPPYP00000043159.1"/>
    </source>
</evidence>